<evidence type="ECO:0000256" key="1">
    <source>
        <dbReference type="SAM" id="MobiDB-lite"/>
    </source>
</evidence>
<feature type="compositionally biased region" description="Low complexity" evidence="1">
    <location>
        <begin position="9"/>
        <end position="20"/>
    </location>
</feature>
<gene>
    <name evidence="2" type="ORF">VDGE_30060</name>
</gene>
<evidence type="ECO:0000313" key="2">
    <source>
        <dbReference type="EMBL" id="RXG43501.1"/>
    </source>
</evidence>
<dbReference type="EMBL" id="RSDZ01000103">
    <property type="protein sequence ID" value="RXG43501.1"/>
    <property type="molecule type" value="Genomic_DNA"/>
</dbReference>
<reference evidence="2 3" key="1">
    <citation type="submission" date="2018-12" db="EMBL/GenBank/DDBJ databases">
        <title>Genome of Verticillium dahliae isolate Getta Getta.</title>
        <authorList>
            <person name="Gardiner D.M."/>
        </authorList>
    </citation>
    <scope>NUCLEOTIDE SEQUENCE [LARGE SCALE GENOMIC DNA]</scope>
    <source>
        <strain evidence="2 3">Getta Getta</strain>
    </source>
</reference>
<proteinExistence type="predicted"/>
<comment type="caution">
    <text evidence="2">The sequence shown here is derived from an EMBL/GenBank/DDBJ whole genome shotgun (WGS) entry which is preliminary data.</text>
</comment>
<sequence>MWVPEPPVSSESRFLSASSSPQHHQDAELLHLNRGRHCFGSIRLTQELSLYILPHTSRPENWDPCTYLE</sequence>
<protein>
    <submittedName>
        <fullName evidence="2">Uncharacterized protein</fullName>
    </submittedName>
</protein>
<evidence type="ECO:0000313" key="3">
    <source>
        <dbReference type="Proteomes" id="UP000288725"/>
    </source>
</evidence>
<organism evidence="2 3">
    <name type="scientific">Verticillium dahliae</name>
    <name type="common">Verticillium wilt</name>
    <dbReference type="NCBI Taxonomy" id="27337"/>
    <lineage>
        <taxon>Eukaryota</taxon>
        <taxon>Fungi</taxon>
        <taxon>Dikarya</taxon>
        <taxon>Ascomycota</taxon>
        <taxon>Pezizomycotina</taxon>
        <taxon>Sordariomycetes</taxon>
        <taxon>Hypocreomycetidae</taxon>
        <taxon>Glomerellales</taxon>
        <taxon>Plectosphaerellaceae</taxon>
        <taxon>Verticillium</taxon>
    </lineage>
</organism>
<dbReference type="AlphaFoldDB" id="A0A444RQJ6"/>
<name>A0A444RQJ6_VERDA</name>
<dbReference type="Proteomes" id="UP000288725">
    <property type="component" value="Chromosome 5"/>
</dbReference>
<feature type="region of interest" description="Disordered" evidence="1">
    <location>
        <begin position="1"/>
        <end position="21"/>
    </location>
</feature>
<accession>A0A444RQJ6</accession>